<proteinExistence type="predicted"/>
<dbReference type="Proteomes" id="UP001472677">
    <property type="component" value="Unassembled WGS sequence"/>
</dbReference>
<evidence type="ECO:0000313" key="2">
    <source>
        <dbReference type="Proteomes" id="UP001472677"/>
    </source>
</evidence>
<comment type="caution">
    <text evidence="1">The sequence shown here is derived from an EMBL/GenBank/DDBJ whole genome shotgun (WGS) entry which is preliminary data.</text>
</comment>
<gene>
    <name evidence="1" type="ORF">V6N12_046628</name>
</gene>
<dbReference type="PANTHER" id="PTHR45861">
    <property type="entry name" value="DNA POLYMERASE ALPHA CATALYTIC SUBUNIT"/>
    <property type="match status" value="1"/>
</dbReference>
<accession>A0ABR2AZY5</accession>
<dbReference type="Gene3D" id="2.40.50.730">
    <property type="match status" value="1"/>
</dbReference>
<reference evidence="1 2" key="1">
    <citation type="journal article" date="2024" name="G3 (Bethesda)">
        <title>Genome assembly of Hibiscus sabdariffa L. provides insights into metabolisms of medicinal natural products.</title>
        <authorList>
            <person name="Kim T."/>
        </authorList>
    </citation>
    <scope>NUCLEOTIDE SEQUENCE [LARGE SCALE GENOMIC DNA]</scope>
    <source>
        <strain evidence="1">TK-2024</strain>
        <tissue evidence="1">Old leaves</tissue>
    </source>
</reference>
<name>A0ABR2AZY5_9ROSI</name>
<keyword evidence="2" id="KW-1185">Reference proteome</keyword>
<dbReference type="EMBL" id="JBBPBM010000225">
    <property type="protein sequence ID" value="KAK8499962.1"/>
    <property type="molecule type" value="Genomic_DNA"/>
</dbReference>
<evidence type="ECO:0000313" key="1">
    <source>
        <dbReference type="EMBL" id="KAK8499962.1"/>
    </source>
</evidence>
<protein>
    <submittedName>
        <fullName evidence="1">Uncharacterized protein</fullName>
    </submittedName>
</protein>
<sequence>MVASRNRSKVKVGSGYQSCYVVVKNIQRYVYAIPDDSIFHSDDVVKVEKDAKESKISLSSLQSKLHDVASRLKNEVAKYLLNLNVSGFTMAPVKR</sequence>
<organism evidence="1 2">
    <name type="scientific">Hibiscus sabdariffa</name>
    <name type="common">roselle</name>
    <dbReference type="NCBI Taxonomy" id="183260"/>
    <lineage>
        <taxon>Eukaryota</taxon>
        <taxon>Viridiplantae</taxon>
        <taxon>Streptophyta</taxon>
        <taxon>Embryophyta</taxon>
        <taxon>Tracheophyta</taxon>
        <taxon>Spermatophyta</taxon>
        <taxon>Magnoliopsida</taxon>
        <taxon>eudicotyledons</taxon>
        <taxon>Gunneridae</taxon>
        <taxon>Pentapetalae</taxon>
        <taxon>rosids</taxon>
        <taxon>malvids</taxon>
        <taxon>Malvales</taxon>
        <taxon>Malvaceae</taxon>
        <taxon>Malvoideae</taxon>
        <taxon>Hibiscus</taxon>
    </lineage>
</organism>
<dbReference type="PANTHER" id="PTHR45861:SF1">
    <property type="entry name" value="DNA POLYMERASE ALPHA CATALYTIC SUBUNIT"/>
    <property type="match status" value="1"/>
</dbReference>